<keyword evidence="3" id="KW-1185">Reference proteome</keyword>
<keyword evidence="1" id="KW-0472">Membrane</keyword>
<feature type="transmembrane region" description="Helical" evidence="1">
    <location>
        <begin position="28"/>
        <end position="47"/>
    </location>
</feature>
<dbReference type="KEGG" id="aoc:Aocu_07380"/>
<feature type="transmembrane region" description="Helical" evidence="1">
    <location>
        <begin position="222"/>
        <end position="241"/>
    </location>
</feature>
<keyword evidence="1" id="KW-1133">Transmembrane helix</keyword>
<feature type="transmembrane region" description="Helical" evidence="1">
    <location>
        <begin position="247"/>
        <end position="264"/>
    </location>
</feature>
<dbReference type="InterPro" id="IPR009574">
    <property type="entry name" value="DUF1189"/>
</dbReference>
<evidence type="ECO:0000313" key="2">
    <source>
        <dbReference type="EMBL" id="CDR30811.1"/>
    </source>
</evidence>
<accession>A0A061AGV8</accession>
<proteinExistence type="predicted"/>
<name>A0A061AGV8_9MOLU</name>
<protein>
    <recommendedName>
        <fullName evidence="4">DUF1189 domain-containing protein</fullName>
    </recommendedName>
</protein>
<dbReference type="OrthoDB" id="384542at2"/>
<dbReference type="PATRIC" id="fig|35623.3.peg.738"/>
<feature type="transmembrane region" description="Helical" evidence="1">
    <location>
        <begin position="189"/>
        <end position="210"/>
    </location>
</feature>
<gene>
    <name evidence="2" type="ORF">Aocu_07380</name>
</gene>
<dbReference type="Proteomes" id="UP000032434">
    <property type="component" value="Chromosome 1"/>
</dbReference>
<dbReference type="STRING" id="35623.Aocu_07380"/>
<evidence type="ECO:0000313" key="3">
    <source>
        <dbReference type="Proteomes" id="UP000032434"/>
    </source>
</evidence>
<dbReference type="Pfam" id="PF06691">
    <property type="entry name" value="DUF1189"/>
    <property type="match status" value="1"/>
</dbReference>
<dbReference type="HOGENOM" id="CLU_1029056_0_0_14"/>
<dbReference type="RefSeq" id="WP_045749311.1">
    <property type="nucleotide sequence ID" value="NZ_FUZK01000001.1"/>
</dbReference>
<dbReference type="AlphaFoldDB" id="A0A061AGV8"/>
<reference evidence="3" key="1">
    <citation type="submission" date="2014-05" db="EMBL/GenBank/DDBJ databases">
        <authorList>
            <person name="Kube M."/>
        </authorList>
    </citation>
    <scope>NUCLEOTIDE SEQUENCE [LARGE SCALE GENOMIC DNA]</scope>
</reference>
<evidence type="ECO:0000256" key="1">
    <source>
        <dbReference type="SAM" id="Phobius"/>
    </source>
</evidence>
<dbReference type="InParanoid" id="A0A061AGV8"/>
<dbReference type="EMBL" id="LK028559">
    <property type="protein sequence ID" value="CDR30811.1"/>
    <property type="molecule type" value="Genomic_DNA"/>
</dbReference>
<organism evidence="2 3">
    <name type="scientific">Acholeplasma oculi</name>
    <dbReference type="NCBI Taxonomy" id="35623"/>
    <lineage>
        <taxon>Bacteria</taxon>
        <taxon>Bacillati</taxon>
        <taxon>Mycoplasmatota</taxon>
        <taxon>Mollicutes</taxon>
        <taxon>Acholeplasmatales</taxon>
        <taxon>Acholeplasmataceae</taxon>
        <taxon>Acholeplasma</taxon>
    </lineage>
</organism>
<evidence type="ECO:0008006" key="4">
    <source>
        <dbReference type="Google" id="ProtNLM"/>
    </source>
</evidence>
<keyword evidence="1" id="KW-0812">Transmembrane</keyword>
<sequence length="270" mass="31022">MFIVNYFKWGFDFPKLLNRRNLSLAKTLIYFLLLTFIANFPLTWLAFEYEGSKINFIEENLTSSIPNWSDLPNGTIHLGGFTDVELNGRVYQHLNYIYMFGYNDSIIHTPNVHFVIFESDYIRYIDDKGNELISNGYSGFETVIHLSELNLATGIERMELFTQLGNSIERSFSQYIILYTVVRNQAVQIGATFIFILLLSLIIQLFRFGFQNFLSYKDGLNYVILSSTLPSILSLIFGLILPGFAPVVFNLVLGLVVMLVLLVFSRKSFS</sequence>